<feature type="compositionally biased region" description="Basic residues" evidence="14">
    <location>
        <begin position="278"/>
        <end position="319"/>
    </location>
</feature>
<evidence type="ECO:0000256" key="12">
    <source>
        <dbReference type="ARBA" id="ARBA00023295"/>
    </source>
</evidence>
<organism evidence="17 18">
    <name type="scientific">Luteimicrobium album</name>
    <dbReference type="NCBI Taxonomy" id="1054550"/>
    <lineage>
        <taxon>Bacteria</taxon>
        <taxon>Bacillati</taxon>
        <taxon>Actinomycetota</taxon>
        <taxon>Actinomycetes</taxon>
        <taxon>Micrococcales</taxon>
        <taxon>Luteimicrobium</taxon>
    </lineage>
</organism>
<evidence type="ECO:0000256" key="8">
    <source>
        <dbReference type="ARBA" id="ARBA00023125"/>
    </source>
</evidence>
<evidence type="ECO:0000256" key="10">
    <source>
        <dbReference type="ARBA" id="ARBA00023239"/>
    </source>
</evidence>
<dbReference type="PANTHER" id="PTHR42697:SF1">
    <property type="entry name" value="ENDONUCLEASE 8"/>
    <property type="match status" value="1"/>
</dbReference>
<sequence length="319" mass="34590">MPEGDVVLLTARRLDTALRGRPLDRAELRWPTAFEVDRVGRTVLEVAAYGKHLLTRFDDGRTLRTHLRMDGTWRIARTGTPQARARDPRVRAVLANATWTCVGTDLGMLDVVRTRDERTLLGDLGPDLLADGFADGTPEARRPGGRAGVDLATDRILAADGAGGFRREHDPADGAPLAELLLSQHGVAGLGTIYTAETLFAHRLWPWTPARAVGPGGVRDLLLTARRLELAAVATGPQAQERYVHGREGRPCRVCGTAVQVGSRTGRRSSGRCSGARSARRPVSRPGRGPRARRSTRARRRTGARGPGRRAPRGARRAS</sequence>
<feature type="domain" description="FPG-type" evidence="15">
    <location>
        <begin position="243"/>
        <end position="278"/>
    </location>
</feature>
<feature type="domain" description="Formamidopyrimidine-DNA glycosylase catalytic" evidence="16">
    <location>
        <begin position="2"/>
        <end position="92"/>
    </location>
</feature>
<dbReference type="InterPro" id="IPR044090">
    <property type="entry name" value="Nei2_N"/>
</dbReference>
<keyword evidence="5 13" id="KW-0863">Zinc-finger</keyword>
<dbReference type="InterPro" id="IPR035937">
    <property type="entry name" value="FPG_N"/>
</dbReference>
<proteinExistence type="inferred from homology"/>
<keyword evidence="10" id="KW-0456">Lyase</keyword>
<evidence type="ECO:0000256" key="7">
    <source>
        <dbReference type="ARBA" id="ARBA00022833"/>
    </source>
</evidence>
<evidence type="ECO:0000259" key="16">
    <source>
        <dbReference type="PROSITE" id="PS51068"/>
    </source>
</evidence>
<dbReference type="EMBL" id="BSUK01000001">
    <property type="protein sequence ID" value="GMA26438.1"/>
    <property type="molecule type" value="Genomic_DNA"/>
</dbReference>
<dbReference type="PROSITE" id="PS51068">
    <property type="entry name" value="FPG_CAT"/>
    <property type="match status" value="1"/>
</dbReference>
<dbReference type="SUPFAM" id="SSF81624">
    <property type="entry name" value="N-terminal domain of MutM-like DNA repair proteins"/>
    <property type="match status" value="1"/>
</dbReference>
<dbReference type="EC" id="4.2.99.18" evidence="2"/>
<keyword evidence="18" id="KW-1185">Reference proteome</keyword>
<keyword evidence="17" id="KW-0255">Endonuclease</keyword>
<feature type="region of interest" description="Disordered" evidence="14">
    <location>
        <begin position="263"/>
        <end position="319"/>
    </location>
</feature>
<dbReference type="CDD" id="cd08971">
    <property type="entry name" value="AcNei2_N"/>
    <property type="match status" value="1"/>
</dbReference>
<evidence type="ECO:0000256" key="9">
    <source>
        <dbReference type="ARBA" id="ARBA00023204"/>
    </source>
</evidence>
<dbReference type="Gene3D" id="3.20.190.10">
    <property type="entry name" value="MutM-like, N-terminal"/>
    <property type="match status" value="1"/>
</dbReference>
<evidence type="ECO:0000256" key="11">
    <source>
        <dbReference type="ARBA" id="ARBA00023268"/>
    </source>
</evidence>
<dbReference type="InterPro" id="IPR010979">
    <property type="entry name" value="Ribosomal_uS13-like_H2TH"/>
</dbReference>
<dbReference type="SUPFAM" id="SSF46946">
    <property type="entry name" value="S13-like H2TH domain"/>
    <property type="match status" value="1"/>
</dbReference>
<dbReference type="SMART" id="SM00898">
    <property type="entry name" value="Fapy_DNA_glyco"/>
    <property type="match status" value="1"/>
</dbReference>
<protein>
    <recommendedName>
        <fullName evidence="2">DNA-(apurinic or apyrimidinic site) lyase</fullName>
        <ecNumber evidence="2">4.2.99.18</ecNumber>
    </recommendedName>
</protein>
<keyword evidence="3" id="KW-0479">Metal-binding</keyword>
<dbReference type="Gene3D" id="1.10.8.50">
    <property type="match status" value="1"/>
</dbReference>
<keyword evidence="12" id="KW-0326">Glycosidase</keyword>
<evidence type="ECO:0000256" key="13">
    <source>
        <dbReference type="PROSITE-ProRule" id="PRU00391"/>
    </source>
</evidence>
<keyword evidence="7" id="KW-0862">Zinc</keyword>
<accession>A0ABQ6I913</accession>
<evidence type="ECO:0000259" key="15">
    <source>
        <dbReference type="PROSITE" id="PS51066"/>
    </source>
</evidence>
<keyword evidence="4" id="KW-0227">DNA damage</keyword>
<dbReference type="PROSITE" id="PS51066">
    <property type="entry name" value="ZF_FPG_2"/>
    <property type="match status" value="1"/>
</dbReference>
<dbReference type="PANTHER" id="PTHR42697">
    <property type="entry name" value="ENDONUCLEASE 8"/>
    <property type="match status" value="1"/>
</dbReference>
<evidence type="ECO:0000256" key="5">
    <source>
        <dbReference type="ARBA" id="ARBA00022771"/>
    </source>
</evidence>
<evidence type="ECO:0000256" key="4">
    <source>
        <dbReference type="ARBA" id="ARBA00022763"/>
    </source>
</evidence>
<gene>
    <name evidence="17" type="primary">nei</name>
    <name evidence="17" type="ORF">GCM10025864_41970</name>
</gene>
<evidence type="ECO:0000256" key="1">
    <source>
        <dbReference type="ARBA" id="ARBA00009409"/>
    </source>
</evidence>
<dbReference type="Proteomes" id="UP001157091">
    <property type="component" value="Unassembled WGS sequence"/>
</dbReference>
<name>A0ABQ6I913_9MICO</name>
<dbReference type="InterPro" id="IPR012319">
    <property type="entry name" value="FPG_cat"/>
</dbReference>
<comment type="caution">
    <text evidence="17">The sequence shown here is derived from an EMBL/GenBank/DDBJ whole genome shotgun (WGS) entry which is preliminary data.</text>
</comment>
<dbReference type="SMART" id="SM01232">
    <property type="entry name" value="H2TH"/>
    <property type="match status" value="1"/>
</dbReference>
<keyword evidence="17" id="KW-0540">Nuclease</keyword>
<evidence type="ECO:0000256" key="14">
    <source>
        <dbReference type="SAM" id="MobiDB-lite"/>
    </source>
</evidence>
<dbReference type="Pfam" id="PF01149">
    <property type="entry name" value="Fapy_DNA_glyco"/>
    <property type="match status" value="1"/>
</dbReference>
<keyword evidence="6" id="KW-0378">Hydrolase</keyword>
<dbReference type="RefSeq" id="WP_348525309.1">
    <property type="nucleotide sequence ID" value="NZ_BSUK01000001.1"/>
</dbReference>
<evidence type="ECO:0000256" key="6">
    <source>
        <dbReference type="ARBA" id="ARBA00022801"/>
    </source>
</evidence>
<comment type="similarity">
    <text evidence="1">Belongs to the FPG family.</text>
</comment>
<evidence type="ECO:0000313" key="18">
    <source>
        <dbReference type="Proteomes" id="UP001157091"/>
    </source>
</evidence>
<evidence type="ECO:0000256" key="3">
    <source>
        <dbReference type="ARBA" id="ARBA00022723"/>
    </source>
</evidence>
<evidence type="ECO:0000313" key="17">
    <source>
        <dbReference type="EMBL" id="GMA26438.1"/>
    </source>
</evidence>
<keyword evidence="8" id="KW-0238">DNA-binding</keyword>
<keyword evidence="9" id="KW-0234">DNA repair</keyword>
<dbReference type="GO" id="GO:0004519">
    <property type="term" value="F:endonuclease activity"/>
    <property type="evidence" value="ECO:0007669"/>
    <property type="project" value="UniProtKB-KW"/>
</dbReference>
<keyword evidence="11" id="KW-0511">Multifunctional enzyme</keyword>
<evidence type="ECO:0000256" key="2">
    <source>
        <dbReference type="ARBA" id="ARBA00012720"/>
    </source>
</evidence>
<reference evidence="18" key="1">
    <citation type="journal article" date="2019" name="Int. J. Syst. Evol. Microbiol.">
        <title>The Global Catalogue of Microorganisms (GCM) 10K type strain sequencing project: providing services to taxonomists for standard genome sequencing and annotation.</title>
        <authorList>
            <consortium name="The Broad Institute Genomics Platform"/>
            <consortium name="The Broad Institute Genome Sequencing Center for Infectious Disease"/>
            <person name="Wu L."/>
            <person name="Ma J."/>
        </authorList>
    </citation>
    <scope>NUCLEOTIDE SEQUENCE [LARGE SCALE GENOMIC DNA]</scope>
    <source>
        <strain evidence="18">NBRC 106348</strain>
    </source>
</reference>
<dbReference type="InterPro" id="IPR000214">
    <property type="entry name" value="Znf_DNA_glyclase/AP_lyase"/>
</dbReference>
<dbReference type="InterPro" id="IPR015886">
    <property type="entry name" value="H2TH_FPG"/>
</dbReference>